<comment type="caution">
    <text evidence="2">The sequence shown here is derived from an EMBL/GenBank/DDBJ whole genome shotgun (WGS) entry which is preliminary data.</text>
</comment>
<evidence type="ECO:0000313" key="3">
    <source>
        <dbReference type="Proteomes" id="UP001518976"/>
    </source>
</evidence>
<sequence length="113" mass="12261">MSAEPFSTPPGPVMEVSVPVGRPAELLLAGEIGAEALRELEERLSAPPLREAQEWLVDMSRVTRIDLACAYALLRAATLRPVPATLTIRGARRAVQRTLHHAGLDTVAVTEER</sequence>
<dbReference type="Pfam" id="PF13466">
    <property type="entry name" value="STAS_2"/>
    <property type="match status" value="1"/>
</dbReference>
<dbReference type="InterPro" id="IPR058548">
    <property type="entry name" value="MlaB-like_STAS"/>
</dbReference>
<name>A0ABS3WQ52_9ACTN</name>
<keyword evidence="3" id="KW-1185">Reference proteome</keyword>
<dbReference type="PROSITE" id="PS50801">
    <property type="entry name" value="STAS"/>
    <property type="match status" value="1"/>
</dbReference>
<reference evidence="2 3" key="1">
    <citation type="submission" date="2021-02" db="EMBL/GenBank/DDBJ databases">
        <title>Streptomyces spirodelae sp. nov., isolated from duckweed.</title>
        <authorList>
            <person name="Saimee Y."/>
            <person name="Duangmal K."/>
        </authorList>
    </citation>
    <scope>NUCLEOTIDE SEQUENCE [LARGE SCALE GENOMIC DNA]</scope>
    <source>
        <strain evidence="2 3">DW4-2</strain>
    </source>
</reference>
<protein>
    <submittedName>
        <fullName evidence="2">STAS domain-containing protein</fullName>
    </submittedName>
</protein>
<dbReference type="Gene3D" id="3.30.750.24">
    <property type="entry name" value="STAS domain"/>
    <property type="match status" value="1"/>
</dbReference>
<proteinExistence type="predicted"/>
<dbReference type="RefSeq" id="WP_209264053.1">
    <property type="nucleotide sequence ID" value="NZ_JAFFZN010000004.1"/>
</dbReference>
<organism evidence="2 3">
    <name type="scientific">Streptomyces spirodelae</name>
    <dbReference type="NCBI Taxonomy" id="2812904"/>
    <lineage>
        <taxon>Bacteria</taxon>
        <taxon>Bacillati</taxon>
        <taxon>Actinomycetota</taxon>
        <taxon>Actinomycetes</taxon>
        <taxon>Kitasatosporales</taxon>
        <taxon>Streptomycetaceae</taxon>
        <taxon>Streptomyces</taxon>
    </lineage>
</organism>
<dbReference type="CDD" id="cd07043">
    <property type="entry name" value="STAS_anti-anti-sigma_factors"/>
    <property type="match status" value="1"/>
</dbReference>
<dbReference type="InterPro" id="IPR002645">
    <property type="entry name" value="STAS_dom"/>
</dbReference>
<dbReference type="SUPFAM" id="SSF52091">
    <property type="entry name" value="SpoIIaa-like"/>
    <property type="match status" value="1"/>
</dbReference>
<evidence type="ECO:0000259" key="1">
    <source>
        <dbReference type="PROSITE" id="PS50801"/>
    </source>
</evidence>
<evidence type="ECO:0000313" key="2">
    <source>
        <dbReference type="EMBL" id="MBO8185247.1"/>
    </source>
</evidence>
<dbReference type="EMBL" id="JAFFZN010000004">
    <property type="protein sequence ID" value="MBO8185247.1"/>
    <property type="molecule type" value="Genomic_DNA"/>
</dbReference>
<gene>
    <name evidence="2" type="ORF">JW592_07140</name>
</gene>
<dbReference type="Proteomes" id="UP001518976">
    <property type="component" value="Unassembled WGS sequence"/>
</dbReference>
<dbReference type="InterPro" id="IPR036513">
    <property type="entry name" value="STAS_dom_sf"/>
</dbReference>
<accession>A0ABS3WQ52</accession>
<feature type="domain" description="STAS" evidence="1">
    <location>
        <begin position="26"/>
        <end position="113"/>
    </location>
</feature>